<reference evidence="2 3" key="1">
    <citation type="submission" date="2016-12" db="EMBL/GenBank/DDBJ databases">
        <title>The new phylogeny of genus Mycobacterium.</title>
        <authorList>
            <person name="Tortoli E."/>
            <person name="Trovato A."/>
            <person name="Cirillo D.M."/>
        </authorList>
    </citation>
    <scope>NUCLEOTIDE SEQUENCE [LARGE SCALE GENOMIC DNA]</scope>
    <source>
        <strain evidence="2 3">CCUG 66554</strain>
    </source>
</reference>
<protein>
    <submittedName>
        <fullName evidence="2">Uncharacterized protein</fullName>
    </submittedName>
</protein>
<gene>
    <name evidence="2" type="ORF">BST43_06590</name>
</gene>
<feature type="transmembrane region" description="Helical" evidence="1">
    <location>
        <begin position="12"/>
        <end position="32"/>
    </location>
</feature>
<dbReference type="Proteomes" id="UP000192434">
    <property type="component" value="Unassembled WGS sequence"/>
</dbReference>
<dbReference type="OrthoDB" id="4764714at2"/>
<comment type="caution">
    <text evidence="2">The sequence shown here is derived from an EMBL/GenBank/DDBJ whole genome shotgun (WGS) entry which is preliminary data.</text>
</comment>
<proteinExistence type="predicted"/>
<dbReference type="RefSeq" id="WP_083013967.1">
    <property type="nucleotide sequence ID" value="NZ_MVII01000006.1"/>
</dbReference>
<keyword evidence="1" id="KW-0812">Transmembrane</keyword>
<sequence length="189" mass="20696">MTLRLTLAPLWMRLIANIGMAWAVCGAVLIFWRPADPDPPRGQGYWWIAVGVAGPLLGVLMTLAGLIELGKYVAVVKDIAPQEYRLVASALVRGPLPTDPTMRSAVVRLAGLYLKSAERKSPHFGRLSLGMICLWTAMAALQAFDGSANPALIMMNLPLWVFYAMHHYYVIPLVEARRALILSLEGAQA</sequence>
<feature type="transmembrane region" description="Helical" evidence="1">
    <location>
        <begin position="44"/>
        <end position="67"/>
    </location>
</feature>
<feature type="transmembrane region" description="Helical" evidence="1">
    <location>
        <begin position="124"/>
        <end position="144"/>
    </location>
</feature>
<feature type="transmembrane region" description="Helical" evidence="1">
    <location>
        <begin position="150"/>
        <end position="171"/>
    </location>
</feature>
<keyword evidence="1" id="KW-0472">Membrane</keyword>
<organism evidence="2 3">
    <name type="scientific">Mycobacteroides saopaulense</name>
    <dbReference type="NCBI Taxonomy" id="1578165"/>
    <lineage>
        <taxon>Bacteria</taxon>
        <taxon>Bacillati</taxon>
        <taxon>Actinomycetota</taxon>
        <taxon>Actinomycetes</taxon>
        <taxon>Mycobacteriales</taxon>
        <taxon>Mycobacteriaceae</taxon>
        <taxon>Mycobacteroides</taxon>
    </lineage>
</organism>
<dbReference type="STRING" id="1578165.BKG68_12850"/>
<dbReference type="AlphaFoldDB" id="A0A1X0J9P9"/>
<name>A0A1X0J9P9_9MYCO</name>
<dbReference type="EMBL" id="MVII01000006">
    <property type="protein sequence ID" value="ORB59659.1"/>
    <property type="molecule type" value="Genomic_DNA"/>
</dbReference>
<evidence type="ECO:0000313" key="2">
    <source>
        <dbReference type="EMBL" id="ORB59659.1"/>
    </source>
</evidence>
<accession>A0A1X0J9P9</accession>
<keyword evidence="1" id="KW-1133">Transmembrane helix</keyword>
<evidence type="ECO:0000256" key="1">
    <source>
        <dbReference type="SAM" id="Phobius"/>
    </source>
</evidence>
<evidence type="ECO:0000313" key="3">
    <source>
        <dbReference type="Proteomes" id="UP000192434"/>
    </source>
</evidence>